<dbReference type="RefSeq" id="WP_090331633.1">
    <property type="nucleotide sequence ID" value="NZ_FNXY01000001.1"/>
</dbReference>
<dbReference type="Proteomes" id="UP000199532">
    <property type="component" value="Unassembled WGS sequence"/>
</dbReference>
<sequence>MTEKEILISQTLSAYDWTNKLIETIPHEKWEIIPDTIESSINWQVGHLIISHYFHSVMVIKGHQMDILQKLPIKDYSDWFTVSSPILSVGKTDSLKLLQDLKVMQQKSMNILTALSDSDLHSPLEPTPTPHPIATTKFEAIDWNIKHTMYHCGQIGMLRRIVDQRYDFGLKLSK</sequence>
<dbReference type="InterPro" id="IPR034660">
    <property type="entry name" value="DinB/YfiT-like"/>
</dbReference>
<reference evidence="2 3" key="1">
    <citation type="submission" date="2016-10" db="EMBL/GenBank/DDBJ databases">
        <authorList>
            <person name="de Groot N.N."/>
        </authorList>
    </citation>
    <scope>NUCLEOTIDE SEQUENCE [LARGE SCALE GENOMIC DNA]</scope>
    <source>
        <strain evidence="2 3">DSM 19938</strain>
    </source>
</reference>
<feature type="domain" description="DinB-like" evidence="1">
    <location>
        <begin position="15"/>
        <end position="155"/>
    </location>
</feature>
<dbReference type="Gene3D" id="1.20.120.450">
    <property type="entry name" value="dinb family like domain"/>
    <property type="match status" value="1"/>
</dbReference>
<dbReference type="STRING" id="408657.SAMN04487995_0518"/>
<dbReference type="EMBL" id="FNXY01000001">
    <property type="protein sequence ID" value="SEI41374.1"/>
    <property type="molecule type" value="Genomic_DNA"/>
</dbReference>
<dbReference type="OrthoDB" id="704805at2"/>
<proteinExistence type="predicted"/>
<organism evidence="2 3">
    <name type="scientific">Dyadobacter koreensis</name>
    <dbReference type="NCBI Taxonomy" id="408657"/>
    <lineage>
        <taxon>Bacteria</taxon>
        <taxon>Pseudomonadati</taxon>
        <taxon>Bacteroidota</taxon>
        <taxon>Cytophagia</taxon>
        <taxon>Cytophagales</taxon>
        <taxon>Spirosomataceae</taxon>
        <taxon>Dyadobacter</taxon>
    </lineage>
</organism>
<dbReference type="Pfam" id="PF12867">
    <property type="entry name" value="DinB_2"/>
    <property type="match status" value="1"/>
</dbReference>
<dbReference type="AlphaFoldDB" id="A0A1H6QK97"/>
<accession>A0A1H6QK97</accession>
<dbReference type="SUPFAM" id="SSF109854">
    <property type="entry name" value="DinB/YfiT-like putative metalloenzymes"/>
    <property type="match status" value="1"/>
</dbReference>
<evidence type="ECO:0000313" key="3">
    <source>
        <dbReference type="Proteomes" id="UP000199532"/>
    </source>
</evidence>
<evidence type="ECO:0000259" key="1">
    <source>
        <dbReference type="Pfam" id="PF12867"/>
    </source>
</evidence>
<keyword evidence="3" id="KW-1185">Reference proteome</keyword>
<evidence type="ECO:0000313" key="2">
    <source>
        <dbReference type="EMBL" id="SEI41374.1"/>
    </source>
</evidence>
<protein>
    <submittedName>
        <fullName evidence="2">DinB superfamily protein</fullName>
    </submittedName>
</protein>
<name>A0A1H6QK97_9BACT</name>
<dbReference type="InterPro" id="IPR024775">
    <property type="entry name" value="DinB-like"/>
</dbReference>
<gene>
    <name evidence="2" type="ORF">SAMN04487995_0518</name>
</gene>